<name>A0A3Q7JBR0_SOLLC</name>
<sequence>CFAKDNIITRLGKIRRPNPNQTNRKITLHTPPRADRSFLPLGSPSISDQNPVNFLLDPITGIRVPSRSGIVISQRKIRRLVGKLNYLIVTRPAISFPVSVVRSPSDRRLTSGYCVLVRGNLVSWKSKKQNVVARSSVKLEYRAMATTTCELVWIKQLLNLLLVTYSAKLVQRHRAHTLILWYLLEASKMKHQSISCLASSLRDNQDSRQASERLYCPMGLGAIGPGLFP</sequence>
<dbReference type="EnsemblPlants" id="Solyc12g062675.1.1">
    <property type="protein sequence ID" value="Solyc12g062675.1.1"/>
    <property type="gene ID" value="Solyc12g062675.1"/>
</dbReference>
<dbReference type="InParanoid" id="A0A3Q7JBR0"/>
<keyword evidence="2" id="KW-1185">Reference proteome</keyword>
<evidence type="ECO:0008006" key="3">
    <source>
        <dbReference type="Google" id="ProtNLM"/>
    </source>
</evidence>
<reference evidence="1" key="2">
    <citation type="submission" date="2019-01" db="UniProtKB">
        <authorList>
            <consortium name="EnsemblPlants"/>
        </authorList>
    </citation>
    <scope>IDENTIFICATION</scope>
    <source>
        <strain evidence="1">cv. Heinz 1706</strain>
    </source>
</reference>
<dbReference type="Gramene" id="Solyc12g062675.1.1">
    <property type="protein sequence ID" value="Solyc12g062675.1.1"/>
    <property type="gene ID" value="Solyc12g062675.1"/>
</dbReference>
<dbReference type="InterPro" id="IPR043502">
    <property type="entry name" value="DNA/RNA_pol_sf"/>
</dbReference>
<dbReference type="PANTHER" id="PTHR11439:SF484">
    <property type="entry name" value="REVERSE TRANSCRIPTASE TY1_COPIA-TYPE DOMAIN-CONTAINING PROTEIN"/>
    <property type="match status" value="1"/>
</dbReference>
<dbReference type="PANTHER" id="PTHR11439">
    <property type="entry name" value="GAG-POL-RELATED RETROTRANSPOSON"/>
    <property type="match status" value="1"/>
</dbReference>
<dbReference type="STRING" id="4081.A0A3Q7JBR0"/>
<proteinExistence type="predicted"/>
<evidence type="ECO:0000313" key="1">
    <source>
        <dbReference type="EnsemblPlants" id="Solyc12g062675.1.1"/>
    </source>
</evidence>
<evidence type="ECO:0000313" key="2">
    <source>
        <dbReference type="Proteomes" id="UP000004994"/>
    </source>
</evidence>
<dbReference type="CDD" id="cd09272">
    <property type="entry name" value="RNase_HI_RT_Ty1"/>
    <property type="match status" value="1"/>
</dbReference>
<dbReference type="Proteomes" id="UP000004994">
    <property type="component" value="Chromosome 12"/>
</dbReference>
<reference evidence="1" key="1">
    <citation type="journal article" date="2012" name="Nature">
        <title>The tomato genome sequence provides insights into fleshy fruit evolution.</title>
        <authorList>
            <consortium name="Tomato Genome Consortium"/>
        </authorList>
    </citation>
    <scope>NUCLEOTIDE SEQUENCE [LARGE SCALE GENOMIC DNA]</scope>
    <source>
        <strain evidence="1">cv. Heinz 1706</strain>
    </source>
</reference>
<protein>
    <recommendedName>
        <fullName evidence="3">Reverse transcriptase Ty1/copia-type domain-containing protein</fullName>
    </recommendedName>
</protein>
<dbReference type="AlphaFoldDB" id="A0A3Q7JBR0"/>
<accession>A0A3Q7JBR0</accession>
<dbReference type="SUPFAM" id="SSF56672">
    <property type="entry name" value="DNA/RNA polymerases"/>
    <property type="match status" value="1"/>
</dbReference>
<organism evidence="1">
    <name type="scientific">Solanum lycopersicum</name>
    <name type="common">Tomato</name>
    <name type="synonym">Lycopersicon esculentum</name>
    <dbReference type="NCBI Taxonomy" id="4081"/>
    <lineage>
        <taxon>Eukaryota</taxon>
        <taxon>Viridiplantae</taxon>
        <taxon>Streptophyta</taxon>
        <taxon>Embryophyta</taxon>
        <taxon>Tracheophyta</taxon>
        <taxon>Spermatophyta</taxon>
        <taxon>Magnoliopsida</taxon>
        <taxon>eudicotyledons</taxon>
        <taxon>Gunneridae</taxon>
        <taxon>Pentapetalae</taxon>
        <taxon>asterids</taxon>
        <taxon>lamiids</taxon>
        <taxon>Solanales</taxon>
        <taxon>Solanaceae</taxon>
        <taxon>Solanoideae</taxon>
        <taxon>Solaneae</taxon>
        <taxon>Solanum</taxon>
        <taxon>Solanum subgen. Lycopersicon</taxon>
    </lineage>
</organism>